<accession>A0A2P2NR61</accession>
<dbReference type="EMBL" id="GGEC01064461">
    <property type="protein sequence ID" value="MBX44945.1"/>
    <property type="molecule type" value="Transcribed_RNA"/>
</dbReference>
<reference evidence="1" key="1">
    <citation type="submission" date="2018-02" db="EMBL/GenBank/DDBJ databases">
        <title>Rhizophora mucronata_Transcriptome.</title>
        <authorList>
            <person name="Meera S.P."/>
            <person name="Sreeshan A."/>
            <person name="Augustine A."/>
        </authorList>
    </citation>
    <scope>NUCLEOTIDE SEQUENCE</scope>
    <source>
        <tissue evidence="1">Leaf</tissue>
    </source>
</reference>
<protein>
    <submittedName>
        <fullName evidence="1">Uncharacterized protein</fullName>
    </submittedName>
</protein>
<dbReference type="AlphaFoldDB" id="A0A2P2NR61"/>
<organism evidence="1">
    <name type="scientific">Rhizophora mucronata</name>
    <name type="common">Asiatic mangrove</name>
    <dbReference type="NCBI Taxonomy" id="61149"/>
    <lineage>
        <taxon>Eukaryota</taxon>
        <taxon>Viridiplantae</taxon>
        <taxon>Streptophyta</taxon>
        <taxon>Embryophyta</taxon>
        <taxon>Tracheophyta</taxon>
        <taxon>Spermatophyta</taxon>
        <taxon>Magnoliopsida</taxon>
        <taxon>eudicotyledons</taxon>
        <taxon>Gunneridae</taxon>
        <taxon>Pentapetalae</taxon>
        <taxon>rosids</taxon>
        <taxon>fabids</taxon>
        <taxon>Malpighiales</taxon>
        <taxon>Rhizophoraceae</taxon>
        <taxon>Rhizophora</taxon>
    </lineage>
</organism>
<proteinExistence type="predicted"/>
<sequence>MELVNNPENYGQFTSVRNLTCSTHVPARITSGSKDLRFRRYISVV</sequence>
<name>A0A2P2NR61_RHIMU</name>
<evidence type="ECO:0000313" key="1">
    <source>
        <dbReference type="EMBL" id="MBX44945.1"/>
    </source>
</evidence>